<dbReference type="InterPro" id="IPR014327">
    <property type="entry name" value="RNA_pol_sigma70_bacteroid"/>
</dbReference>
<organism evidence="9 10">
    <name type="scientific">Solitalea agri</name>
    <dbReference type="NCBI Taxonomy" id="2953739"/>
    <lineage>
        <taxon>Bacteria</taxon>
        <taxon>Pseudomonadati</taxon>
        <taxon>Bacteroidota</taxon>
        <taxon>Sphingobacteriia</taxon>
        <taxon>Sphingobacteriales</taxon>
        <taxon>Sphingobacteriaceae</taxon>
        <taxon>Solitalea</taxon>
    </lineage>
</organism>
<dbReference type="NCBIfam" id="TIGR02937">
    <property type="entry name" value="sigma70-ECF"/>
    <property type="match status" value="1"/>
</dbReference>
<comment type="similarity">
    <text evidence="1 6">Belongs to the sigma-70 factor family. ECF subfamily.</text>
</comment>
<dbReference type="InterPro" id="IPR039425">
    <property type="entry name" value="RNA_pol_sigma-70-like"/>
</dbReference>
<evidence type="ECO:0000256" key="6">
    <source>
        <dbReference type="RuleBase" id="RU000716"/>
    </source>
</evidence>
<dbReference type="InterPro" id="IPR014284">
    <property type="entry name" value="RNA_pol_sigma-70_dom"/>
</dbReference>
<proteinExistence type="inferred from homology"/>
<dbReference type="InterPro" id="IPR000838">
    <property type="entry name" value="RNA_pol_sigma70_ECF_CS"/>
</dbReference>
<keyword evidence="5 6" id="KW-0804">Transcription</keyword>
<dbReference type="Proteomes" id="UP001155182">
    <property type="component" value="Unassembled WGS sequence"/>
</dbReference>
<protein>
    <recommendedName>
        <fullName evidence="6">RNA polymerase sigma factor</fullName>
    </recommendedName>
</protein>
<keyword evidence="3 6" id="KW-0731">Sigma factor</keyword>
<dbReference type="Gene3D" id="1.10.10.10">
    <property type="entry name" value="Winged helix-like DNA-binding domain superfamily/Winged helix DNA-binding domain"/>
    <property type="match status" value="1"/>
</dbReference>
<evidence type="ECO:0000256" key="4">
    <source>
        <dbReference type="ARBA" id="ARBA00023125"/>
    </source>
</evidence>
<dbReference type="PANTHER" id="PTHR43133:SF46">
    <property type="entry name" value="RNA POLYMERASE SIGMA-70 FACTOR ECF SUBFAMILY"/>
    <property type="match status" value="1"/>
</dbReference>
<gene>
    <name evidence="9" type="ORF">NF867_11765</name>
</gene>
<dbReference type="InterPro" id="IPR036388">
    <property type="entry name" value="WH-like_DNA-bd_sf"/>
</dbReference>
<name>A0A9X2F3G4_9SPHI</name>
<evidence type="ECO:0000313" key="10">
    <source>
        <dbReference type="Proteomes" id="UP001155182"/>
    </source>
</evidence>
<dbReference type="GO" id="GO:0016987">
    <property type="term" value="F:sigma factor activity"/>
    <property type="evidence" value="ECO:0007669"/>
    <property type="project" value="UniProtKB-KW"/>
</dbReference>
<dbReference type="InterPro" id="IPR013249">
    <property type="entry name" value="RNA_pol_sigma70_r4_t2"/>
</dbReference>
<dbReference type="NCBIfam" id="TIGR02985">
    <property type="entry name" value="Sig70_bacteroi1"/>
    <property type="match status" value="1"/>
</dbReference>
<dbReference type="AlphaFoldDB" id="A0A9X2F3G4"/>
<sequence length="235" mass="27971">MPEIGFEISSDLIPDDHLTRYLISVVYVNVLCVSFDPENQSLFKLNKVSEDSTFFVERDFDQAMFKELFDLYAPRIYKFGNSYLKSSLDAEELVQDVFVKVWNKREELDLSKNFKSYIFKIAVNLIYDQLRKRKLEKMYSELSVFQQTEEDDSTWNKLALNDLQNQLNNLVAQMPEQRRQVFTMSRFDGLSYDEIAQQLNISKRTVENQVYRAMAFLKEHIDSKYILYLAFFYFS</sequence>
<dbReference type="Pfam" id="PF04542">
    <property type="entry name" value="Sigma70_r2"/>
    <property type="match status" value="1"/>
</dbReference>
<feature type="domain" description="RNA polymerase sigma-70 region 2" evidence="7">
    <location>
        <begin position="68"/>
        <end position="134"/>
    </location>
</feature>
<evidence type="ECO:0000259" key="7">
    <source>
        <dbReference type="Pfam" id="PF04542"/>
    </source>
</evidence>
<dbReference type="PROSITE" id="PS01063">
    <property type="entry name" value="SIGMA70_ECF"/>
    <property type="match status" value="1"/>
</dbReference>
<comment type="caution">
    <text evidence="9">The sequence shown here is derived from an EMBL/GenBank/DDBJ whole genome shotgun (WGS) entry which is preliminary data.</text>
</comment>
<accession>A0A9X2F3G4</accession>
<reference evidence="9" key="1">
    <citation type="submission" date="2022-06" db="EMBL/GenBank/DDBJ databases">
        <title>Solitalea sp. MAHUQ-68 isolated from rhizospheric soil.</title>
        <authorList>
            <person name="Huq M.A."/>
        </authorList>
    </citation>
    <scope>NUCLEOTIDE SEQUENCE</scope>
    <source>
        <strain evidence="9">MAHUQ-68</strain>
    </source>
</reference>
<dbReference type="GO" id="GO:0006352">
    <property type="term" value="P:DNA-templated transcription initiation"/>
    <property type="evidence" value="ECO:0007669"/>
    <property type="project" value="InterPro"/>
</dbReference>
<evidence type="ECO:0000256" key="5">
    <source>
        <dbReference type="ARBA" id="ARBA00023163"/>
    </source>
</evidence>
<evidence type="ECO:0000256" key="1">
    <source>
        <dbReference type="ARBA" id="ARBA00010641"/>
    </source>
</evidence>
<evidence type="ECO:0000256" key="2">
    <source>
        <dbReference type="ARBA" id="ARBA00023015"/>
    </source>
</evidence>
<dbReference type="Pfam" id="PF08281">
    <property type="entry name" value="Sigma70_r4_2"/>
    <property type="match status" value="1"/>
</dbReference>
<dbReference type="RefSeq" id="WP_252588196.1">
    <property type="nucleotide sequence ID" value="NZ_JAMWYS010000036.1"/>
</dbReference>
<evidence type="ECO:0000313" key="9">
    <source>
        <dbReference type="EMBL" id="MCO4293541.1"/>
    </source>
</evidence>
<feature type="domain" description="RNA polymerase sigma factor 70 region 4 type 2" evidence="8">
    <location>
        <begin position="166"/>
        <end position="217"/>
    </location>
</feature>
<evidence type="ECO:0000256" key="3">
    <source>
        <dbReference type="ARBA" id="ARBA00023082"/>
    </source>
</evidence>
<keyword evidence="10" id="KW-1185">Reference proteome</keyword>
<dbReference type="SUPFAM" id="SSF88946">
    <property type="entry name" value="Sigma2 domain of RNA polymerase sigma factors"/>
    <property type="match status" value="1"/>
</dbReference>
<dbReference type="Gene3D" id="1.10.1740.10">
    <property type="match status" value="1"/>
</dbReference>
<dbReference type="InterPro" id="IPR007627">
    <property type="entry name" value="RNA_pol_sigma70_r2"/>
</dbReference>
<dbReference type="CDD" id="cd06171">
    <property type="entry name" value="Sigma70_r4"/>
    <property type="match status" value="1"/>
</dbReference>
<evidence type="ECO:0000259" key="8">
    <source>
        <dbReference type="Pfam" id="PF08281"/>
    </source>
</evidence>
<dbReference type="GO" id="GO:0003677">
    <property type="term" value="F:DNA binding"/>
    <property type="evidence" value="ECO:0007669"/>
    <property type="project" value="UniProtKB-KW"/>
</dbReference>
<keyword evidence="2 6" id="KW-0805">Transcription regulation</keyword>
<dbReference type="PANTHER" id="PTHR43133">
    <property type="entry name" value="RNA POLYMERASE ECF-TYPE SIGMA FACTO"/>
    <property type="match status" value="1"/>
</dbReference>
<dbReference type="InterPro" id="IPR013325">
    <property type="entry name" value="RNA_pol_sigma_r2"/>
</dbReference>
<keyword evidence="4 6" id="KW-0238">DNA-binding</keyword>
<dbReference type="SUPFAM" id="SSF88659">
    <property type="entry name" value="Sigma3 and sigma4 domains of RNA polymerase sigma factors"/>
    <property type="match status" value="1"/>
</dbReference>
<dbReference type="InterPro" id="IPR013324">
    <property type="entry name" value="RNA_pol_sigma_r3/r4-like"/>
</dbReference>
<dbReference type="EMBL" id="JAMWYS010000036">
    <property type="protein sequence ID" value="MCO4293541.1"/>
    <property type="molecule type" value="Genomic_DNA"/>
</dbReference>